<dbReference type="Proteomes" id="UP000626109">
    <property type="component" value="Unassembled WGS sequence"/>
</dbReference>
<evidence type="ECO:0000256" key="1">
    <source>
        <dbReference type="SAM" id="MobiDB-lite"/>
    </source>
</evidence>
<evidence type="ECO:0000256" key="2">
    <source>
        <dbReference type="SAM" id="Phobius"/>
    </source>
</evidence>
<evidence type="ECO:0000313" key="3">
    <source>
        <dbReference type="EMBL" id="CAE8645560.1"/>
    </source>
</evidence>
<keyword evidence="2" id="KW-0812">Transmembrane</keyword>
<proteinExistence type="predicted"/>
<feature type="transmembrane region" description="Helical" evidence="2">
    <location>
        <begin position="69"/>
        <end position="95"/>
    </location>
</feature>
<dbReference type="EMBL" id="CAJNNW010003616">
    <property type="protein sequence ID" value="CAE8645560.1"/>
    <property type="molecule type" value="Genomic_DNA"/>
</dbReference>
<gene>
    <name evidence="3" type="ORF">PGLA2088_LOCUS4006</name>
</gene>
<name>A0A813I5V8_POLGL</name>
<dbReference type="AlphaFoldDB" id="A0A813I5V8"/>
<reference evidence="3" key="1">
    <citation type="submission" date="2021-02" db="EMBL/GenBank/DDBJ databases">
        <authorList>
            <person name="Dougan E. K."/>
            <person name="Rhodes N."/>
            <person name="Thang M."/>
            <person name="Chan C."/>
        </authorList>
    </citation>
    <scope>NUCLEOTIDE SEQUENCE</scope>
</reference>
<keyword evidence="2" id="KW-0472">Membrane</keyword>
<feature type="region of interest" description="Disordered" evidence="1">
    <location>
        <begin position="28"/>
        <end position="57"/>
    </location>
</feature>
<sequence>MPHMPRSHLNGITILSEHSNAEKVPKFWLSNKKGSGERKKGTNSHAHHMWEQEVSKQARPQVQGRRRTVVVVVVMVVVLLWLLLLLLLWLLLLLICGSFPFMPHSQKRQHRNIDLKAG</sequence>
<keyword evidence="2" id="KW-1133">Transmembrane helix</keyword>
<evidence type="ECO:0000313" key="4">
    <source>
        <dbReference type="Proteomes" id="UP000626109"/>
    </source>
</evidence>
<protein>
    <submittedName>
        <fullName evidence="3">Uncharacterized protein</fullName>
    </submittedName>
</protein>
<comment type="caution">
    <text evidence="3">The sequence shown here is derived from an EMBL/GenBank/DDBJ whole genome shotgun (WGS) entry which is preliminary data.</text>
</comment>
<organism evidence="3 4">
    <name type="scientific">Polarella glacialis</name>
    <name type="common">Dinoflagellate</name>
    <dbReference type="NCBI Taxonomy" id="89957"/>
    <lineage>
        <taxon>Eukaryota</taxon>
        <taxon>Sar</taxon>
        <taxon>Alveolata</taxon>
        <taxon>Dinophyceae</taxon>
        <taxon>Suessiales</taxon>
        <taxon>Suessiaceae</taxon>
        <taxon>Polarella</taxon>
    </lineage>
</organism>
<accession>A0A813I5V8</accession>